<name>A0A699WKE8_TANCI</name>
<accession>A0A699WKE8</accession>
<feature type="compositionally biased region" description="Low complexity" evidence="1">
    <location>
        <begin position="40"/>
        <end position="57"/>
    </location>
</feature>
<gene>
    <name evidence="2" type="ORF">Tci_919278</name>
</gene>
<evidence type="ECO:0000256" key="1">
    <source>
        <dbReference type="SAM" id="MobiDB-lite"/>
    </source>
</evidence>
<evidence type="ECO:0000313" key="2">
    <source>
        <dbReference type="EMBL" id="GFD47309.1"/>
    </source>
</evidence>
<reference evidence="2" key="1">
    <citation type="journal article" date="2019" name="Sci. Rep.">
        <title>Draft genome of Tanacetum cinerariifolium, the natural source of mosquito coil.</title>
        <authorList>
            <person name="Yamashiro T."/>
            <person name="Shiraishi A."/>
            <person name="Satake H."/>
            <person name="Nakayama K."/>
        </authorList>
    </citation>
    <scope>NUCLEOTIDE SEQUENCE</scope>
</reference>
<comment type="caution">
    <text evidence="2">The sequence shown here is derived from an EMBL/GenBank/DDBJ whole genome shotgun (WGS) entry which is preliminary data.</text>
</comment>
<sequence>MPLLAPMLVVPAGGDGVDVAAAGATAANEVPPPPSPPTVLPTHTSSSTPRPSTAAHD</sequence>
<feature type="compositionally biased region" description="Pro residues" evidence="1">
    <location>
        <begin position="30"/>
        <end position="39"/>
    </location>
</feature>
<protein>
    <submittedName>
        <fullName evidence="2">Uncharacterized protein</fullName>
    </submittedName>
</protein>
<dbReference type="AlphaFoldDB" id="A0A699WKE8"/>
<organism evidence="2">
    <name type="scientific">Tanacetum cinerariifolium</name>
    <name type="common">Dalmatian daisy</name>
    <name type="synonym">Chrysanthemum cinerariifolium</name>
    <dbReference type="NCBI Taxonomy" id="118510"/>
    <lineage>
        <taxon>Eukaryota</taxon>
        <taxon>Viridiplantae</taxon>
        <taxon>Streptophyta</taxon>
        <taxon>Embryophyta</taxon>
        <taxon>Tracheophyta</taxon>
        <taxon>Spermatophyta</taxon>
        <taxon>Magnoliopsida</taxon>
        <taxon>eudicotyledons</taxon>
        <taxon>Gunneridae</taxon>
        <taxon>Pentapetalae</taxon>
        <taxon>asterids</taxon>
        <taxon>campanulids</taxon>
        <taxon>Asterales</taxon>
        <taxon>Asteraceae</taxon>
        <taxon>Asteroideae</taxon>
        <taxon>Anthemideae</taxon>
        <taxon>Anthemidinae</taxon>
        <taxon>Tanacetum</taxon>
    </lineage>
</organism>
<dbReference type="EMBL" id="BKCJ011695939">
    <property type="protein sequence ID" value="GFD47309.1"/>
    <property type="molecule type" value="Genomic_DNA"/>
</dbReference>
<feature type="region of interest" description="Disordered" evidence="1">
    <location>
        <begin position="24"/>
        <end position="57"/>
    </location>
</feature>
<proteinExistence type="predicted"/>
<feature type="non-terminal residue" evidence="2">
    <location>
        <position position="57"/>
    </location>
</feature>